<dbReference type="PANTHER" id="PTHR21301:SF10">
    <property type="entry name" value="REVERSE TRANSCRIPTASE DOMAIN-CONTAINING PROTEIN"/>
    <property type="match status" value="1"/>
</dbReference>
<evidence type="ECO:0000313" key="3">
    <source>
        <dbReference type="Proteomes" id="UP000663823"/>
    </source>
</evidence>
<dbReference type="EMBL" id="CAJOAX010014105">
    <property type="protein sequence ID" value="CAF4139808.1"/>
    <property type="molecule type" value="Genomic_DNA"/>
</dbReference>
<sequence length="416" mass="47674">MSELEEKTKVGAEVRVLTAQEMALASNLRSVTDSFRFQANRFCHKRYRDNPAQEQYRSLLMHLKEDKSLVITRPDKGRGVVLMNKNEYLSKMYAIVNDSSKFKRLSIDPTIAREQNLIKLLNRLLKEKSITEQFFKMSCPKGSNPGRLYGLPKIHKDNIPLRPVLSAIGTFNYGLGKAVTNILSDIIEKENMVRDPFSFVEELKTLPKSFSNYKMVSFDISSLYTNVPLDETIEIILKNLYETRATPPTIQRDDMKQLLIFATKNTHFLFDKNLYDQVDGVSMGSPLAPLLAEIFLQDFEKKHSSSFTSMGIVYWKRYVDDTFVLIDSTFSAKDICTKLSQFHKSIKFTCEEEAANTNTLSFLNILIQKQPGTKNGYPINFVNSIIRRQLDLIYNPPAPEPPTPNTDTVVVRVPYF</sequence>
<proteinExistence type="predicted"/>
<comment type="caution">
    <text evidence="2">The sequence shown here is derived from an EMBL/GenBank/DDBJ whole genome shotgun (WGS) entry which is preliminary data.</text>
</comment>
<feature type="non-terminal residue" evidence="2">
    <location>
        <position position="416"/>
    </location>
</feature>
<dbReference type="PROSITE" id="PS50878">
    <property type="entry name" value="RT_POL"/>
    <property type="match status" value="1"/>
</dbReference>
<dbReference type="Gene3D" id="1.10.10.2210">
    <property type="match status" value="1"/>
</dbReference>
<dbReference type="Pfam" id="PF00078">
    <property type="entry name" value="RVT_1"/>
    <property type="match status" value="1"/>
</dbReference>
<evidence type="ECO:0000259" key="1">
    <source>
        <dbReference type="PROSITE" id="PS50878"/>
    </source>
</evidence>
<organism evidence="2 3">
    <name type="scientific">Rotaria sordida</name>
    <dbReference type="NCBI Taxonomy" id="392033"/>
    <lineage>
        <taxon>Eukaryota</taxon>
        <taxon>Metazoa</taxon>
        <taxon>Spiralia</taxon>
        <taxon>Gnathifera</taxon>
        <taxon>Rotifera</taxon>
        <taxon>Eurotatoria</taxon>
        <taxon>Bdelloidea</taxon>
        <taxon>Philodinida</taxon>
        <taxon>Philodinidae</taxon>
        <taxon>Rotaria</taxon>
    </lineage>
</organism>
<feature type="domain" description="Reverse transcriptase" evidence="1">
    <location>
        <begin position="132"/>
        <end position="379"/>
    </location>
</feature>
<accession>A0A819XSF9</accession>
<reference evidence="2" key="1">
    <citation type="submission" date="2021-02" db="EMBL/GenBank/DDBJ databases">
        <authorList>
            <person name="Nowell W R."/>
        </authorList>
    </citation>
    <scope>NUCLEOTIDE SEQUENCE</scope>
</reference>
<gene>
    <name evidence="2" type="ORF">OTI717_LOCUS35678</name>
</gene>
<protein>
    <recommendedName>
        <fullName evidence="1">Reverse transcriptase domain-containing protein</fullName>
    </recommendedName>
</protein>
<dbReference type="Proteomes" id="UP000663823">
    <property type="component" value="Unassembled WGS sequence"/>
</dbReference>
<dbReference type="PANTHER" id="PTHR21301">
    <property type="entry name" value="REVERSE TRANSCRIPTASE"/>
    <property type="match status" value="1"/>
</dbReference>
<dbReference type="InterPro" id="IPR043502">
    <property type="entry name" value="DNA/RNA_pol_sf"/>
</dbReference>
<dbReference type="InterPro" id="IPR000477">
    <property type="entry name" value="RT_dom"/>
</dbReference>
<name>A0A819XSF9_9BILA</name>
<dbReference type="AlphaFoldDB" id="A0A819XSF9"/>
<dbReference type="Gene3D" id="3.30.70.2630">
    <property type="match status" value="1"/>
</dbReference>
<dbReference type="Gene3D" id="3.10.10.20">
    <property type="match status" value="1"/>
</dbReference>
<dbReference type="SUPFAM" id="SSF56672">
    <property type="entry name" value="DNA/RNA polymerases"/>
    <property type="match status" value="1"/>
</dbReference>
<evidence type="ECO:0000313" key="2">
    <source>
        <dbReference type="EMBL" id="CAF4139808.1"/>
    </source>
</evidence>